<dbReference type="InterPro" id="IPR036390">
    <property type="entry name" value="WH_DNA-bd_sf"/>
</dbReference>
<dbReference type="InterPro" id="IPR050707">
    <property type="entry name" value="HTH_MetabolicPath_Reg"/>
</dbReference>
<feature type="domain" description="IclR-ED" evidence="5">
    <location>
        <begin position="81"/>
        <end position="263"/>
    </location>
</feature>
<dbReference type="PROSITE" id="PS51078">
    <property type="entry name" value="ICLR_ED"/>
    <property type="match status" value="1"/>
</dbReference>
<evidence type="ECO:0000313" key="7">
    <source>
        <dbReference type="Proteomes" id="UP001500221"/>
    </source>
</evidence>
<dbReference type="PANTHER" id="PTHR30136">
    <property type="entry name" value="HELIX-TURN-HELIX TRANSCRIPTIONAL REGULATOR, ICLR FAMILY"/>
    <property type="match status" value="1"/>
</dbReference>
<reference evidence="7" key="1">
    <citation type="journal article" date="2019" name="Int. J. Syst. Evol. Microbiol.">
        <title>The Global Catalogue of Microorganisms (GCM) 10K type strain sequencing project: providing services to taxonomists for standard genome sequencing and annotation.</title>
        <authorList>
            <consortium name="The Broad Institute Genomics Platform"/>
            <consortium name="The Broad Institute Genome Sequencing Center for Infectious Disease"/>
            <person name="Wu L."/>
            <person name="Ma J."/>
        </authorList>
    </citation>
    <scope>NUCLEOTIDE SEQUENCE [LARGE SCALE GENOMIC DNA]</scope>
    <source>
        <strain evidence="7">JCM 18459</strain>
    </source>
</reference>
<dbReference type="SUPFAM" id="SSF46785">
    <property type="entry name" value="Winged helix' DNA-binding domain"/>
    <property type="match status" value="1"/>
</dbReference>
<name>A0ABP9PGY1_9ACTN</name>
<comment type="caution">
    <text evidence="6">The sequence shown here is derived from an EMBL/GenBank/DDBJ whole genome shotgun (WGS) entry which is preliminary data.</text>
</comment>
<dbReference type="SMART" id="SM00346">
    <property type="entry name" value="HTH_ICLR"/>
    <property type="match status" value="1"/>
</dbReference>
<dbReference type="EMBL" id="BAABKG010000001">
    <property type="protein sequence ID" value="GAA5143424.1"/>
    <property type="molecule type" value="Genomic_DNA"/>
</dbReference>
<protein>
    <submittedName>
        <fullName evidence="6">Allantoin degradation transcriptional regulator AllR</fullName>
    </submittedName>
</protein>
<keyword evidence="2" id="KW-0238">DNA-binding</keyword>
<dbReference type="Pfam" id="PF01614">
    <property type="entry name" value="IclR_C"/>
    <property type="match status" value="1"/>
</dbReference>
<dbReference type="PANTHER" id="PTHR30136:SF24">
    <property type="entry name" value="HTH-TYPE TRANSCRIPTIONAL REPRESSOR ALLR"/>
    <property type="match status" value="1"/>
</dbReference>
<dbReference type="InterPro" id="IPR036388">
    <property type="entry name" value="WH-like_DNA-bd_sf"/>
</dbReference>
<dbReference type="InterPro" id="IPR029016">
    <property type="entry name" value="GAF-like_dom_sf"/>
</dbReference>
<dbReference type="Proteomes" id="UP001500221">
    <property type="component" value="Unassembled WGS sequence"/>
</dbReference>
<dbReference type="Gene3D" id="1.10.10.10">
    <property type="entry name" value="Winged helix-like DNA-binding domain superfamily/Winged helix DNA-binding domain"/>
    <property type="match status" value="1"/>
</dbReference>
<gene>
    <name evidence="6" type="primary">allR</name>
    <name evidence="6" type="ORF">GCM10023340_08810</name>
</gene>
<organism evidence="6 7">
    <name type="scientific">Nocardioides marinquilinus</name>
    <dbReference type="NCBI Taxonomy" id="1210400"/>
    <lineage>
        <taxon>Bacteria</taxon>
        <taxon>Bacillati</taxon>
        <taxon>Actinomycetota</taxon>
        <taxon>Actinomycetes</taxon>
        <taxon>Propionibacteriales</taxon>
        <taxon>Nocardioidaceae</taxon>
        <taxon>Nocardioides</taxon>
    </lineage>
</organism>
<dbReference type="InterPro" id="IPR014757">
    <property type="entry name" value="Tscrpt_reg_IclR_C"/>
</dbReference>
<accession>A0ABP9PGY1</accession>
<dbReference type="Gene3D" id="3.30.450.40">
    <property type="match status" value="1"/>
</dbReference>
<dbReference type="RefSeq" id="WP_345454919.1">
    <property type="nucleotide sequence ID" value="NZ_BAABKG010000001.1"/>
</dbReference>
<keyword evidence="3" id="KW-0804">Transcription</keyword>
<sequence>MLHGTAPRAASDSPAPERLVGADRTLVVLTTLAGYPEGASLEEITAAVGSPKPTVHRALGVLRRAGLAEQLGPGHYVLGDEFLRLAFAHHQARPDHVRVRPALEALAARFGETAHYTALDGDDVVYRAKVDPAEGAVRLTSVVGGRNPAHCTAAGKLLLSFALTDRDQVAAWTGSRTLERRTDRTPTSVDALHRELAQARERGFSVDDQENEPGINCLAVPVFLTGPTTPSGAISVSALAYRTPLTVLVDALDEIRDLAGARR</sequence>
<keyword evidence="7" id="KW-1185">Reference proteome</keyword>
<evidence type="ECO:0000256" key="1">
    <source>
        <dbReference type="ARBA" id="ARBA00023015"/>
    </source>
</evidence>
<dbReference type="SUPFAM" id="SSF55781">
    <property type="entry name" value="GAF domain-like"/>
    <property type="match status" value="1"/>
</dbReference>
<evidence type="ECO:0000313" key="6">
    <source>
        <dbReference type="EMBL" id="GAA5143424.1"/>
    </source>
</evidence>
<proteinExistence type="predicted"/>
<dbReference type="PROSITE" id="PS51077">
    <property type="entry name" value="HTH_ICLR"/>
    <property type="match status" value="1"/>
</dbReference>
<dbReference type="Pfam" id="PF09339">
    <property type="entry name" value="HTH_IclR"/>
    <property type="match status" value="1"/>
</dbReference>
<dbReference type="InterPro" id="IPR005471">
    <property type="entry name" value="Tscrpt_reg_IclR_N"/>
</dbReference>
<evidence type="ECO:0000256" key="3">
    <source>
        <dbReference type="ARBA" id="ARBA00023163"/>
    </source>
</evidence>
<keyword evidence="1" id="KW-0805">Transcription regulation</keyword>
<evidence type="ECO:0000259" key="4">
    <source>
        <dbReference type="PROSITE" id="PS51077"/>
    </source>
</evidence>
<evidence type="ECO:0000259" key="5">
    <source>
        <dbReference type="PROSITE" id="PS51078"/>
    </source>
</evidence>
<feature type="domain" description="HTH iclR-type" evidence="4">
    <location>
        <begin position="19"/>
        <end position="80"/>
    </location>
</feature>
<evidence type="ECO:0000256" key="2">
    <source>
        <dbReference type="ARBA" id="ARBA00023125"/>
    </source>
</evidence>